<accession>A0A2W5TB23</accession>
<dbReference type="Gene3D" id="3.40.30.10">
    <property type="entry name" value="Glutaredoxin"/>
    <property type="match status" value="1"/>
</dbReference>
<dbReference type="EMBL" id="QFQP01000020">
    <property type="protein sequence ID" value="PZR09616.1"/>
    <property type="molecule type" value="Genomic_DNA"/>
</dbReference>
<dbReference type="CDD" id="cd02966">
    <property type="entry name" value="TlpA_like_family"/>
    <property type="match status" value="1"/>
</dbReference>
<dbReference type="InterPro" id="IPR036249">
    <property type="entry name" value="Thioredoxin-like_sf"/>
</dbReference>
<organism evidence="2 3">
    <name type="scientific">Archangium gephyra</name>
    <dbReference type="NCBI Taxonomy" id="48"/>
    <lineage>
        <taxon>Bacteria</taxon>
        <taxon>Pseudomonadati</taxon>
        <taxon>Myxococcota</taxon>
        <taxon>Myxococcia</taxon>
        <taxon>Myxococcales</taxon>
        <taxon>Cystobacterineae</taxon>
        <taxon>Archangiaceae</taxon>
        <taxon>Archangium</taxon>
    </lineage>
</organism>
<name>A0A2W5TB23_9BACT</name>
<feature type="domain" description="Thioredoxin" evidence="1">
    <location>
        <begin position="31"/>
        <end position="173"/>
    </location>
</feature>
<dbReference type="Pfam" id="PF00578">
    <property type="entry name" value="AhpC-TSA"/>
    <property type="match status" value="1"/>
</dbReference>
<dbReference type="PANTHER" id="PTHR42852">
    <property type="entry name" value="THIOL:DISULFIDE INTERCHANGE PROTEIN DSBE"/>
    <property type="match status" value="1"/>
</dbReference>
<dbReference type="GO" id="GO:0016209">
    <property type="term" value="F:antioxidant activity"/>
    <property type="evidence" value="ECO:0007669"/>
    <property type="project" value="InterPro"/>
</dbReference>
<dbReference type="InterPro" id="IPR000866">
    <property type="entry name" value="AhpC/TSA"/>
</dbReference>
<comment type="caution">
    <text evidence="2">The sequence shown here is derived from an EMBL/GenBank/DDBJ whole genome shotgun (WGS) entry which is preliminary data.</text>
</comment>
<gene>
    <name evidence="2" type="ORF">DI536_22015</name>
</gene>
<sequence length="178" mass="19838">MKHLVVALLLPFAACNLAPRGPQLVTPLVRSDVNTEALQLTLPRFPSGDSWTLRSDRGHVVLLDVWATWCDPCRDALPLYQDIAQQFAPRGLKVYAINIDAEQKLIAPFMQDAKVDLPVLLDPEAKVSEAALKVKLMPTTFLIDKRGVLRHVHEGFDEGQLAGWLEEIETLLAEPEPK</sequence>
<dbReference type="InterPro" id="IPR050553">
    <property type="entry name" value="Thioredoxin_ResA/DsbE_sf"/>
</dbReference>
<protein>
    <submittedName>
        <fullName evidence="2">TlpA family protein disulfide reductase</fullName>
    </submittedName>
</protein>
<dbReference type="PANTHER" id="PTHR42852:SF17">
    <property type="entry name" value="THIOREDOXIN-LIKE PROTEIN HI_1115"/>
    <property type="match status" value="1"/>
</dbReference>
<dbReference type="SUPFAM" id="SSF52833">
    <property type="entry name" value="Thioredoxin-like"/>
    <property type="match status" value="1"/>
</dbReference>
<reference evidence="2 3" key="1">
    <citation type="submission" date="2017-08" db="EMBL/GenBank/DDBJ databases">
        <title>Infants hospitalized years apart are colonized by the same room-sourced microbial strains.</title>
        <authorList>
            <person name="Brooks B."/>
            <person name="Olm M.R."/>
            <person name="Firek B.A."/>
            <person name="Baker R."/>
            <person name="Thomas B.C."/>
            <person name="Morowitz M.J."/>
            <person name="Banfield J.F."/>
        </authorList>
    </citation>
    <scope>NUCLEOTIDE SEQUENCE [LARGE SCALE GENOMIC DNA]</scope>
    <source>
        <strain evidence="2">S2_003_000_R2_14</strain>
    </source>
</reference>
<dbReference type="GO" id="GO:0016491">
    <property type="term" value="F:oxidoreductase activity"/>
    <property type="evidence" value="ECO:0007669"/>
    <property type="project" value="InterPro"/>
</dbReference>
<evidence type="ECO:0000313" key="3">
    <source>
        <dbReference type="Proteomes" id="UP000249061"/>
    </source>
</evidence>
<dbReference type="Proteomes" id="UP000249061">
    <property type="component" value="Unassembled WGS sequence"/>
</dbReference>
<dbReference type="InterPro" id="IPR013766">
    <property type="entry name" value="Thioredoxin_domain"/>
</dbReference>
<proteinExistence type="predicted"/>
<dbReference type="AlphaFoldDB" id="A0A2W5TB23"/>
<dbReference type="PROSITE" id="PS51352">
    <property type="entry name" value="THIOREDOXIN_2"/>
    <property type="match status" value="1"/>
</dbReference>
<evidence type="ECO:0000313" key="2">
    <source>
        <dbReference type="EMBL" id="PZR09616.1"/>
    </source>
</evidence>
<evidence type="ECO:0000259" key="1">
    <source>
        <dbReference type="PROSITE" id="PS51352"/>
    </source>
</evidence>